<dbReference type="Proteomes" id="UP001055115">
    <property type="component" value="Unassembled WGS sequence"/>
</dbReference>
<evidence type="ECO:0000313" key="2">
    <source>
        <dbReference type="Proteomes" id="UP001055115"/>
    </source>
</evidence>
<dbReference type="EMBL" id="BQXU01000013">
    <property type="protein sequence ID" value="GKT45674.1"/>
    <property type="molecule type" value="Genomic_DNA"/>
</dbReference>
<organism evidence="1 2">
    <name type="scientific">Colletotrichum spaethianum</name>
    <dbReference type="NCBI Taxonomy" id="700344"/>
    <lineage>
        <taxon>Eukaryota</taxon>
        <taxon>Fungi</taxon>
        <taxon>Dikarya</taxon>
        <taxon>Ascomycota</taxon>
        <taxon>Pezizomycotina</taxon>
        <taxon>Sordariomycetes</taxon>
        <taxon>Hypocreomycetidae</taxon>
        <taxon>Glomerellales</taxon>
        <taxon>Glomerellaceae</taxon>
        <taxon>Colletotrichum</taxon>
        <taxon>Colletotrichum spaethianum species complex</taxon>
    </lineage>
</organism>
<keyword evidence="2" id="KW-1185">Reference proteome</keyword>
<dbReference type="AlphaFoldDB" id="A0AA37LFX9"/>
<dbReference type="GeneID" id="73326657"/>
<protein>
    <submittedName>
        <fullName evidence="1">Uncharacterized protein</fullName>
    </submittedName>
</protein>
<reference evidence="1 2" key="1">
    <citation type="submission" date="2022-03" db="EMBL/GenBank/DDBJ databases">
        <title>Genome data of Colletotrichum spp.</title>
        <authorList>
            <person name="Utami Y.D."/>
            <person name="Hiruma K."/>
        </authorList>
    </citation>
    <scope>NUCLEOTIDE SEQUENCE [LARGE SCALE GENOMIC DNA]</scope>
    <source>
        <strain evidence="1 2">MAFF 239500</strain>
    </source>
</reference>
<comment type="caution">
    <text evidence="1">The sequence shown here is derived from an EMBL/GenBank/DDBJ whole genome shotgun (WGS) entry which is preliminary data.</text>
</comment>
<proteinExistence type="predicted"/>
<name>A0AA37LFX9_9PEZI</name>
<dbReference type="RefSeq" id="XP_049128024.1">
    <property type="nucleotide sequence ID" value="XM_049272067.1"/>
</dbReference>
<gene>
    <name evidence="1" type="ORF">ColSpa_05855</name>
</gene>
<evidence type="ECO:0000313" key="1">
    <source>
        <dbReference type="EMBL" id="GKT45674.1"/>
    </source>
</evidence>
<sequence>MPQVLMRVNAITCRLRTVSMWHWKLKNSFANDFFGKYGSGVWRPGISSAAWVADEGLEISLRYRLPIRVFFLRVPFGSFGMNSPTSLSTAVLRLHNKLAV</sequence>
<accession>A0AA37LFX9</accession>